<keyword evidence="6" id="KW-0677">Repeat</keyword>
<evidence type="ECO:0000256" key="10">
    <source>
        <dbReference type="ARBA" id="ARBA00023284"/>
    </source>
</evidence>
<dbReference type="CDD" id="cd02982">
    <property type="entry name" value="PDI_b'_family"/>
    <property type="match status" value="1"/>
</dbReference>
<dbReference type="EMBL" id="MRZV01000269">
    <property type="protein sequence ID" value="PIK53947.1"/>
    <property type="molecule type" value="Genomic_DNA"/>
</dbReference>
<keyword evidence="9 13" id="KW-0413">Isomerase</keyword>
<evidence type="ECO:0000256" key="14">
    <source>
        <dbReference type="SAM" id="MobiDB-lite"/>
    </source>
</evidence>
<dbReference type="PRINTS" id="PR00421">
    <property type="entry name" value="THIOREDOXIN"/>
</dbReference>
<keyword evidence="8 11" id="KW-1015">Disulfide bond</keyword>
<dbReference type="InterPro" id="IPR005792">
    <property type="entry name" value="Prot_disulphide_isomerase"/>
</dbReference>
<dbReference type="InterPro" id="IPR036249">
    <property type="entry name" value="Thioredoxin-like_sf"/>
</dbReference>
<dbReference type="CDD" id="cd02995">
    <property type="entry name" value="PDI_a_PDI_a'_C"/>
    <property type="match status" value="1"/>
</dbReference>
<dbReference type="FunFam" id="3.40.30.10:FF:000027">
    <property type="entry name" value="protein disulfide-isomerase A2"/>
    <property type="match status" value="1"/>
</dbReference>
<evidence type="ECO:0000256" key="7">
    <source>
        <dbReference type="ARBA" id="ARBA00022824"/>
    </source>
</evidence>
<protein>
    <recommendedName>
        <fullName evidence="4 13">Protein disulfide-isomerase</fullName>
        <ecNumber evidence="4 13">5.3.4.1</ecNumber>
    </recommendedName>
</protein>
<evidence type="ECO:0000259" key="15">
    <source>
        <dbReference type="PROSITE" id="PS51352"/>
    </source>
</evidence>
<name>A0A0H4BK46_STIJA</name>
<evidence type="ECO:0000256" key="6">
    <source>
        <dbReference type="ARBA" id="ARBA00022737"/>
    </source>
</evidence>
<dbReference type="Pfam" id="PF00085">
    <property type="entry name" value="Thioredoxin"/>
    <property type="match status" value="2"/>
</dbReference>
<dbReference type="GO" id="GO:0034976">
    <property type="term" value="P:response to endoplasmic reticulum stress"/>
    <property type="evidence" value="ECO:0007669"/>
    <property type="project" value="TreeGrafter"/>
</dbReference>
<keyword evidence="18" id="KW-1185">Reference proteome</keyword>
<dbReference type="GO" id="GO:0006457">
    <property type="term" value="P:protein folding"/>
    <property type="evidence" value="ECO:0007669"/>
    <property type="project" value="TreeGrafter"/>
</dbReference>
<dbReference type="PROSITE" id="PS51352">
    <property type="entry name" value="THIOREDOXIN_2"/>
    <property type="match status" value="2"/>
</dbReference>
<evidence type="ECO:0000256" key="11">
    <source>
        <dbReference type="PIRSR" id="PIRSR605792-51"/>
    </source>
</evidence>
<organism evidence="16">
    <name type="scientific">Stichopus japonicus</name>
    <name type="common">Sea cucumber</name>
    <dbReference type="NCBI Taxonomy" id="307972"/>
    <lineage>
        <taxon>Eukaryota</taxon>
        <taxon>Metazoa</taxon>
        <taxon>Echinodermata</taxon>
        <taxon>Eleutherozoa</taxon>
        <taxon>Echinozoa</taxon>
        <taxon>Holothuroidea</taxon>
        <taxon>Aspidochirotacea</taxon>
        <taxon>Aspidochirotida</taxon>
        <taxon>Stichopodidae</taxon>
        <taxon>Apostichopus</taxon>
    </lineage>
</organism>
<dbReference type="PROSITE" id="PS00194">
    <property type="entry name" value="THIOREDOXIN_1"/>
    <property type="match status" value="2"/>
</dbReference>
<evidence type="ECO:0000256" key="9">
    <source>
        <dbReference type="ARBA" id="ARBA00023235"/>
    </source>
</evidence>
<feature type="disulfide bond" description="Redox-active" evidence="11">
    <location>
        <begin position="53"/>
        <end position="56"/>
    </location>
</feature>
<evidence type="ECO:0000256" key="4">
    <source>
        <dbReference type="ARBA" id="ARBA00012723"/>
    </source>
</evidence>
<dbReference type="Pfam" id="PF13848">
    <property type="entry name" value="Thioredoxin_6"/>
    <property type="match status" value="1"/>
</dbReference>
<evidence type="ECO:0000313" key="16">
    <source>
        <dbReference type="EMBL" id="AKN63087.1"/>
    </source>
</evidence>
<evidence type="ECO:0000256" key="3">
    <source>
        <dbReference type="ARBA" id="ARBA00006347"/>
    </source>
</evidence>
<gene>
    <name evidence="17" type="ORF">BSL78_09169</name>
</gene>
<feature type="disulfide bond" description="Redox-active" evidence="11">
    <location>
        <begin position="394"/>
        <end position="397"/>
    </location>
</feature>
<dbReference type="EMBL" id="KR024704">
    <property type="protein sequence ID" value="AKN63087.1"/>
    <property type="molecule type" value="mRNA"/>
</dbReference>
<keyword evidence="10 11" id="KW-0676">Redox-active center</keyword>
<evidence type="ECO:0000256" key="12">
    <source>
        <dbReference type="RuleBase" id="RU004208"/>
    </source>
</evidence>
<reference evidence="17 18" key="2">
    <citation type="journal article" date="2017" name="PLoS Biol.">
        <title>The sea cucumber genome provides insights into morphological evolution and visceral regeneration.</title>
        <authorList>
            <person name="Zhang X."/>
            <person name="Sun L."/>
            <person name="Yuan J."/>
            <person name="Sun Y."/>
            <person name="Gao Y."/>
            <person name="Zhang L."/>
            <person name="Li S."/>
            <person name="Dai H."/>
            <person name="Hamel J.F."/>
            <person name="Liu C."/>
            <person name="Yu Y."/>
            <person name="Liu S."/>
            <person name="Lin W."/>
            <person name="Guo K."/>
            <person name="Jin S."/>
            <person name="Xu P."/>
            <person name="Storey K.B."/>
            <person name="Huan P."/>
            <person name="Zhang T."/>
            <person name="Zhou Y."/>
            <person name="Zhang J."/>
            <person name="Lin C."/>
            <person name="Li X."/>
            <person name="Xing L."/>
            <person name="Huo D."/>
            <person name="Sun M."/>
            <person name="Wang L."/>
            <person name="Mercier A."/>
            <person name="Li F."/>
            <person name="Yang H."/>
            <person name="Xiang J."/>
        </authorList>
    </citation>
    <scope>NUCLEOTIDE SEQUENCE [LARGE SCALE GENOMIC DNA]</scope>
    <source>
        <strain evidence="17">Shaxun</strain>
        <tissue evidence="17">Muscle</tissue>
    </source>
</reference>
<dbReference type="GO" id="GO:0003756">
    <property type="term" value="F:protein disulfide isomerase activity"/>
    <property type="evidence" value="ECO:0007669"/>
    <property type="project" value="UniProtKB-EC"/>
</dbReference>
<evidence type="ECO:0000256" key="8">
    <source>
        <dbReference type="ARBA" id="ARBA00023157"/>
    </source>
</evidence>
<dbReference type="NCBIfam" id="TIGR01126">
    <property type="entry name" value="pdi_dom"/>
    <property type="match status" value="2"/>
</dbReference>
<evidence type="ECO:0000313" key="17">
    <source>
        <dbReference type="EMBL" id="PIK53947.1"/>
    </source>
</evidence>
<dbReference type="Proteomes" id="UP000230750">
    <property type="component" value="Unassembled WGS sequence"/>
</dbReference>
<evidence type="ECO:0000256" key="1">
    <source>
        <dbReference type="ARBA" id="ARBA00001182"/>
    </source>
</evidence>
<dbReference type="CDD" id="cd02981">
    <property type="entry name" value="PDI_b_family"/>
    <property type="match status" value="1"/>
</dbReference>
<keyword evidence="7" id="KW-0256">Endoplasmic reticulum</keyword>
<dbReference type="InterPro" id="IPR005788">
    <property type="entry name" value="PDI_thioredoxin-like_dom"/>
</dbReference>
<reference evidence="16" key="1">
    <citation type="journal article" date="2015" name="Gene">
        <title>Molecular characterization of two novel molecular chaperones in bacterial-challenged Apostichopus japonicus.</title>
        <authorList>
            <person name="Wang H."/>
            <person name="Shao Y."/>
            <person name="Zhang W."/>
            <person name="Li C."/>
            <person name="Lv Z."/>
            <person name="Jin C."/>
        </authorList>
    </citation>
    <scope>NUCLEOTIDE SEQUENCE</scope>
</reference>
<dbReference type="PANTHER" id="PTHR18929">
    <property type="entry name" value="PROTEIN DISULFIDE ISOMERASE"/>
    <property type="match status" value="1"/>
</dbReference>
<comment type="catalytic activity">
    <reaction evidence="1 13">
        <text>Catalyzes the rearrangement of -S-S- bonds in proteins.</text>
        <dbReference type="EC" id="5.3.4.1"/>
    </reaction>
</comment>
<dbReference type="OrthoDB" id="72053at2759"/>
<feature type="signal peptide" evidence="13">
    <location>
        <begin position="1"/>
        <end position="17"/>
    </location>
</feature>
<dbReference type="FunFam" id="3.40.30.10:FF:000023">
    <property type="entry name" value="Protein disulfide-isomerase"/>
    <property type="match status" value="1"/>
</dbReference>
<dbReference type="SUPFAM" id="SSF52833">
    <property type="entry name" value="Thioredoxin-like"/>
    <property type="match status" value="4"/>
</dbReference>
<feature type="compositionally biased region" description="Acidic residues" evidence="14">
    <location>
        <begin position="477"/>
        <end position="496"/>
    </location>
</feature>
<dbReference type="AlphaFoldDB" id="A0A0H4BK46"/>
<feature type="domain" description="Thioredoxin" evidence="15">
    <location>
        <begin position="8"/>
        <end position="131"/>
    </location>
</feature>
<evidence type="ECO:0000256" key="5">
    <source>
        <dbReference type="ARBA" id="ARBA00022729"/>
    </source>
</evidence>
<feature type="chain" id="PRO_5014203373" description="Protein disulfide-isomerase" evidence="13">
    <location>
        <begin position="18"/>
        <end position="503"/>
    </location>
</feature>
<dbReference type="InterPro" id="IPR017937">
    <property type="entry name" value="Thioredoxin_CS"/>
</dbReference>
<dbReference type="GO" id="GO:0005788">
    <property type="term" value="C:endoplasmic reticulum lumen"/>
    <property type="evidence" value="ECO:0007669"/>
    <property type="project" value="UniProtKB-SubCell"/>
</dbReference>
<comment type="subcellular location">
    <subcellularLocation>
        <location evidence="2">Endoplasmic reticulum lumen</location>
    </subcellularLocation>
</comment>
<dbReference type="InterPro" id="IPR013766">
    <property type="entry name" value="Thioredoxin_domain"/>
</dbReference>
<dbReference type="EC" id="5.3.4.1" evidence="4 13"/>
<dbReference type="Gene3D" id="3.40.30.10">
    <property type="entry name" value="Glutaredoxin"/>
    <property type="match status" value="4"/>
</dbReference>
<dbReference type="STRING" id="307972.A0A0H4BK46"/>
<dbReference type="NCBIfam" id="TIGR01130">
    <property type="entry name" value="ER_PDI_fam"/>
    <property type="match status" value="1"/>
</dbReference>
<evidence type="ECO:0000313" key="18">
    <source>
        <dbReference type="Proteomes" id="UP000230750"/>
    </source>
</evidence>
<accession>A0A0H4BK46</accession>
<evidence type="ECO:0000256" key="13">
    <source>
        <dbReference type="RuleBase" id="RU361130"/>
    </source>
</evidence>
<proteinExistence type="evidence at transcript level"/>
<sequence length="503" mass="56554">MKFFFSVLAILVAVSYADEVAEEDNVAILTDKNFDGFVSENTYVLVEFYAPWCGHCKALAEPYGKAATALKEKGSEIRLGKVDATEETELAQKFEVRGYPTLKFFKHGVPKDYGGGRDEEGIISWVEKNTGPPAQTLENSDDYEKFKDGKEVHVVGFFKNVESENAVAFLTAADMDDSVDYAITSSDDLIKELSSKDDGIVVFKEFDNKREDYDGEFSAEAISKFVGAASMPLVIEFSDKSAPKIFGGEIKVHNLLFVKAEDEKFNVIHGEFQKAASSYKGKCLFVYINAEKEENKRIIEYFGLKDEDLPTMRVITLDGEMKKFKPPTDEITESSVKTFMDGFFDGSLKPHLMSEEVPEDWDATEVRVIVGKNFKEVVLDKSKNVLVEFYAPWCGHCKQLAPIYDELGEKYKDNEDIVIAKMDATKNEIEEVKVTSFPTLKYFRKETNEIVDYNGGRTLEDLAAFIDSDGKTGAGPSDEDLEEDLEEEEEEDEEEGGEVKDEL</sequence>
<dbReference type="FunFam" id="3.40.30.10:FF:000042">
    <property type="entry name" value="protein disulfide-isomerase A2"/>
    <property type="match status" value="1"/>
</dbReference>
<feature type="region of interest" description="Disordered" evidence="14">
    <location>
        <begin position="467"/>
        <end position="503"/>
    </location>
</feature>
<dbReference type="CDD" id="cd02961">
    <property type="entry name" value="PDI_a_family"/>
    <property type="match status" value="1"/>
</dbReference>
<evidence type="ECO:0000256" key="2">
    <source>
        <dbReference type="ARBA" id="ARBA00004319"/>
    </source>
</evidence>
<dbReference type="PANTHER" id="PTHR18929:SF240">
    <property type="entry name" value="PROTEIN DISULFIDE-ISOMERASE"/>
    <property type="match status" value="1"/>
</dbReference>
<comment type="similarity">
    <text evidence="3 12">Belongs to the protein disulfide isomerase family.</text>
</comment>
<dbReference type="FunFam" id="3.40.30.10:FF:000030">
    <property type="entry name" value="Protein disulfide-isomerase"/>
    <property type="match status" value="1"/>
</dbReference>
<keyword evidence="5 13" id="KW-0732">Signal</keyword>
<feature type="domain" description="Thioredoxin" evidence="15">
    <location>
        <begin position="343"/>
        <end position="471"/>
    </location>
</feature>